<dbReference type="EMBL" id="UFQB01000007">
    <property type="protein sequence ID" value="SSW65765.1"/>
    <property type="molecule type" value="Genomic_DNA"/>
</dbReference>
<proteinExistence type="predicted"/>
<feature type="transmembrane region" description="Helical" evidence="1">
    <location>
        <begin position="74"/>
        <end position="92"/>
    </location>
</feature>
<keyword evidence="1" id="KW-0472">Membrane</keyword>
<sequence>MKTGNYLFGIIVSFALAGLVAALSVYAVTSPYLGWGAVALLSYGLLFGGPLVIVLLLTWVVYMVRDRASMPGRAHALLLLPTLLAAMIVPVSESVQQSRRDRFREAHPAITETHVNLSSGMIRFDTRGGYRSSDAVSYLEPGSAENRRFARFSRYQHEIPEGGGKFPYAGARLKEDVRLYEYPGQDGAPGTSVPLRRLPQPEMGKLAAAHAYGEASLLVYQYFHYADHVEVAPSIARFAATTEDAMTRARIPGLAIFGLENYTPQTIFRVEINGQTLDLGEYAARSLGPRPCDQSGGGSPALLDLDPPVRLRWQALEDPEAWHEATVAVPAFSQASKADPDTGLVRVRLYLLPDGEVAAERYKEIRSRDGKLAVRATGLPEQAKPYARCSSGAYAQYNPQTVTLLPN</sequence>
<name>A0A446CD41_9BURK</name>
<feature type="transmembrane region" description="Helical" evidence="1">
    <location>
        <begin position="40"/>
        <end position="62"/>
    </location>
</feature>
<keyword evidence="1" id="KW-0812">Transmembrane</keyword>
<dbReference type="OrthoDB" id="8647243at2"/>
<accession>A0A446CD41</accession>
<keyword evidence="3" id="KW-1185">Reference proteome</keyword>
<dbReference type="AlphaFoldDB" id="A0A446CD41"/>
<evidence type="ECO:0000313" key="2">
    <source>
        <dbReference type="EMBL" id="SSW65765.1"/>
    </source>
</evidence>
<dbReference type="RefSeq" id="WP_129527442.1">
    <property type="nucleotide sequence ID" value="NZ_UFQB01000007.1"/>
</dbReference>
<dbReference type="Proteomes" id="UP000289184">
    <property type="component" value="Unassembled WGS sequence"/>
</dbReference>
<evidence type="ECO:0000256" key="1">
    <source>
        <dbReference type="SAM" id="Phobius"/>
    </source>
</evidence>
<organism evidence="2 3">
    <name type="scientific">Achromobacter agilis</name>
    <dbReference type="NCBI Taxonomy" id="1353888"/>
    <lineage>
        <taxon>Bacteria</taxon>
        <taxon>Pseudomonadati</taxon>
        <taxon>Pseudomonadota</taxon>
        <taxon>Betaproteobacteria</taxon>
        <taxon>Burkholderiales</taxon>
        <taxon>Alcaligenaceae</taxon>
        <taxon>Achromobacter</taxon>
    </lineage>
</organism>
<evidence type="ECO:0000313" key="3">
    <source>
        <dbReference type="Proteomes" id="UP000289184"/>
    </source>
</evidence>
<keyword evidence="1" id="KW-1133">Transmembrane helix</keyword>
<feature type="transmembrane region" description="Helical" evidence="1">
    <location>
        <begin position="7"/>
        <end position="28"/>
    </location>
</feature>
<reference evidence="2 3" key="1">
    <citation type="submission" date="2018-07" db="EMBL/GenBank/DDBJ databases">
        <authorList>
            <person name="Peeters C."/>
        </authorList>
    </citation>
    <scope>NUCLEOTIDE SEQUENCE [LARGE SCALE GENOMIC DNA]</scope>
    <source>
        <strain evidence="2 3">LMG 3411</strain>
    </source>
</reference>
<gene>
    <name evidence="2" type="ORF">AGI3411_02228</name>
</gene>
<protein>
    <submittedName>
        <fullName evidence="2">Uncharacterized protein</fullName>
    </submittedName>
</protein>